<sequence>MEKLKSSPI</sequence>
<organism evidence="1">
    <name type="scientific">Nymphaea colorata</name>
    <name type="common">pocket water lily</name>
    <dbReference type="NCBI Taxonomy" id="210225"/>
    <lineage>
        <taxon>Eukaryota</taxon>
        <taxon>Viridiplantae</taxon>
        <taxon>Streptophyta</taxon>
        <taxon>Embryophyta</taxon>
        <taxon>Tracheophyta</taxon>
        <taxon>Spermatophyta</taxon>
        <taxon>Magnoliopsida</taxon>
        <taxon>Nymphaeales</taxon>
        <taxon>Nymphaeaceae</taxon>
        <taxon>Nymphaea</taxon>
    </lineage>
</organism>
<evidence type="ECO:0000313" key="1">
    <source>
        <dbReference type="EMBL" id="VVV85551.1"/>
    </source>
</evidence>
<accession>A0A5K0Z7A6</accession>
<dbReference type="EMBL" id="LR721778">
    <property type="protein sequence ID" value="VVV85551.1"/>
    <property type="molecule type" value="Genomic_DNA"/>
</dbReference>
<protein>
    <submittedName>
        <fullName evidence="1">Uncharacterized protein</fullName>
    </submittedName>
</protein>
<name>A0A5K0Z7A6_9MAGN</name>
<proteinExistence type="predicted"/>
<gene>
    <name evidence="1" type="ORF">NYM_LOCUS9630</name>
</gene>
<reference evidence="1" key="1">
    <citation type="submission" date="2019-09" db="EMBL/GenBank/DDBJ databases">
        <authorList>
            <person name="Zhang L."/>
        </authorList>
    </citation>
    <scope>NUCLEOTIDE SEQUENCE</scope>
</reference>